<dbReference type="KEGG" id="cari:FNU76_09795"/>
<dbReference type="GO" id="GO:0005524">
    <property type="term" value="F:ATP binding"/>
    <property type="evidence" value="ECO:0007669"/>
    <property type="project" value="UniProtKB-UniRule"/>
</dbReference>
<dbReference type="InterPro" id="IPR027417">
    <property type="entry name" value="P-loop_NTPase"/>
</dbReference>
<dbReference type="GO" id="GO:0016887">
    <property type="term" value="F:ATP hydrolysis activity"/>
    <property type="evidence" value="ECO:0007669"/>
    <property type="project" value="RHEA"/>
</dbReference>
<dbReference type="HAMAP" id="MF_01487">
    <property type="entry name" value="RecD"/>
    <property type="match status" value="1"/>
</dbReference>
<keyword evidence="5 11" id="KW-0347">Helicase</keyword>
<protein>
    <recommendedName>
        <fullName evidence="11">RecBCD enzyme subunit RecD</fullName>
        <ecNumber evidence="11">5.6.2.3</ecNumber>
    </recommendedName>
    <alternativeName>
        <fullName evidence="11">DNA 5'-3' helicase subunit RecD</fullName>
    </alternativeName>
    <alternativeName>
        <fullName evidence="11">Exonuclease V subunit RecD</fullName>
        <shortName evidence="11">ExoV subunit RecD</shortName>
    </alternativeName>
    <alternativeName>
        <fullName evidence="11">Helicase/nuclease RecBCD subunit RecD</fullName>
    </alternativeName>
</protein>
<dbReference type="EMBL" id="CP041730">
    <property type="protein sequence ID" value="QDQ26632.1"/>
    <property type="molecule type" value="Genomic_DNA"/>
</dbReference>
<dbReference type="InterPro" id="IPR014001">
    <property type="entry name" value="Helicase_ATP-bd"/>
</dbReference>
<dbReference type="Gene3D" id="3.40.50.300">
    <property type="entry name" value="P-loop containing nucleotide triphosphate hydrolases"/>
    <property type="match status" value="3"/>
</dbReference>
<dbReference type="SMART" id="SM00382">
    <property type="entry name" value="AAA"/>
    <property type="match status" value="1"/>
</dbReference>
<dbReference type="InterPro" id="IPR050534">
    <property type="entry name" value="Coronavir_polyprotein_1ab"/>
</dbReference>
<dbReference type="Gene3D" id="1.10.10.1020">
    <property type="entry name" value="RecBCD complex, subunit RecD, N-terminal domain"/>
    <property type="match status" value="1"/>
</dbReference>
<keyword evidence="10 11" id="KW-0413">Isomerase</keyword>
<dbReference type="Proteomes" id="UP000317550">
    <property type="component" value="Chromosome"/>
</dbReference>
<evidence type="ECO:0000256" key="6">
    <source>
        <dbReference type="ARBA" id="ARBA00022839"/>
    </source>
</evidence>
<evidence type="ECO:0000256" key="9">
    <source>
        <dbReference type="ARBA" id="ARBA00023204"/>
    </source>
</evidence>
<dbReference type="InterPro" id="IPR003593">
    <property type="entry name" value="AAA+_ATPase"/>
</dbReference>
<dbReference type="GO" id="GO:0008854">
    <property type="term" value="F:exodeoxyribonuclease V activity"/>
    <property type="evidence" value="ECO:0007669"/>
    <property type="project" value="InterPro"/>
</dbReference>
<evidence type="ECO:0000256" key="2">
    <source>
        <dbReference type="ARBA" id="ARBA00022741"/>
    </source>
</evidence>
<evidence type="ECO:0000256" key="3">
    <source>
        <dbReference type="ARBA" id="ARBA00022763"/>
    </source>
</evidence>
<dbReference type="SUPFAM" id="SSF52540">
    <property type="entry name" value="P-loop containing nucleoside triphosphate hydrolases"/>
    <property type="match status" value="1"/>
</dbReference>
<dbReference type="OrthoDB" id="9763659at2"/>
<evidence type="ECO:0000256" key="11">
    <source>
        <dbReference type="HAMAP-Rule" id="MF_01487"/>
    </source>
</evidence>
<evidence type="ECO:0000256" key="10">
    <source>
        <dbReference type="ARBA" id="ARBA00023235"/>
    </source>
</evidence>
<comment type="function">
    <text evidence="11">A helicase/nuclease that prepares dsDNA breaks (DSB) for recombinational DNA repair. Binds to DSBs and unwinds DNA via a highly rapid and processive ATP-dependent bidirectional helicase activity. Unwinds dsDNA until it encounters a Chi (crossover hotspot instigator) sequence from the 3' direction. Cuts ssDNA a few nucleotides 3' to the Chi site. The properties and activities of the enzyme are changed at Chi. The Chi-altered holoenzyme produces a long 3'-ssDNA overhang and facilitates RecA-binding to the ssDNA for homologous DNA recombination and repair. Holoenzyme degrades any linearized DNA that is unable to undergo homologous recombination. In the holoenzyme this subunit has ssDNA-dependent ATPase and 5'-3' helicase activity. When added to pre-assembled RecBC greatly stimulates nuclease activity and augments holoenzyme processivity. Negatively regulates the RecA-loading ability of RecBCD.</text>
</comment>
<proteinExistence type="inferred from homology"/>
<reference evidence="14" key="1">
    <citation type="submission" date="2019-07" db="EMBL/GenBank/DDBJ databases">
        <title>Chitinimonas sp. nov., isolated from Ny-Alesund, arctica soil.</title>
        <authorList>
            <person name="Xu Q."/>
            <person name="Peng F."/>
        </authorList>
    </citation>
    <scope>NUCLEOTIDE SEQUENCE [LARGE SCALE GENOMIC DNA]</scope>
    <source>
        <strain evidence="14">R3-44</strain>
    </source>
</reference>
<gene>
    <name evidence="11 13" type="primary">recD</name>
    <name evidence="13" type="ORF">FNU76_09795</name>
</gene>
<name>A0A516SEP6_9NEIS</name>
<dbReference type="PROSITE" id="PS51192">
    <property type="entry name" value="HELICASE_ATP_BIND_1"/>
    <property type="match status" value="1"/>
</dbReference>
<dbReference type="NCBIfam" id="TIGR01447">
    <property type="entry name" value="recD"/>
    <property type="match status" value="1"/>
</dbReference>
<dbReference type="PANTHER" id="PTHR43788">
    <property type="entry name" value="DNA2/NAM7 HELICASE FAMILY MEMBER"/>
    <property type="match status" value="1"/>
</dbReference>
<dbReference type="Pfam" id="PF13538">
    <property type="entry name" value="UvrD_C_2"/>
    <property type="match status" value="1"/>
</dbReference>
<dbReference type="Pfam" id="PF13245">
    <property type="entry name" value="AAA_19"/>
    <property type="match status" value="1"/>
</dbReference>
<comment type="miscellaneous">
    <text evidence="11">In the RecBCD complex, RecB has a slow 3'-5' helicase, an exonuclease activity and loads RecA onto ssDNA, RecD has a fast 5'-3' helicase activity, while RecC stimulates the ATPase and processivity of the RecB helicase and contributes to recognition of the Chi site.</text>
</comment>
<evidence type="ECO:0000313" key="14">
    <source>
        <dbReference type="Proteomes" id="UP000317550"/>
    </source>
</evidence>
<dbReference type="InterPro" id="IPR041851">
    <property type="entry name" value="RecD_N_sf"/>
</dbReference>
<evidence type="ECO:0000256" key="8">
    <source>
        <dbReference type="ARBA" id="ARBA00023125"/>
    </source>
</evidence>
<dbReference type="CDD" id="cd18809">
    <property type="entry name" value="SF1_C_RecD"/>
    <property type="match status" value="1"/>
</dbReference>
<dbReference type="GO" id="GO:0043139">
    <property type="term" value="F:5'-3' DNA helicase activity"/>
    <property type="evidence" value="ECO:0007669"/>
    <property type="project" value="UniProtKB-UniRule"/>
</dbReference>
<comment type="similarity">
    <text evidence="11">Belongs to the RecD family.</text>
</comment>
<keyword evidence="9 11" id="KW-0234">DNA repair</keyword>
<dbReference type="AlphaFoldDB" id="A0A516SEP6"/>
<keyword evidence="3 11" id="KW-0227">DNA damage</keyword>
<keyword evidence="2 11" id="KW-0547">Nucleotide-binding</keyword>
<evidence type="ECO:0000256" key="7">
    <source>
        <dbReference type="ARBA" id="ARBA00022840"/>
    </source>
</evidence>
<dbReference type="GO" id="GO:0017116">
    <property type="term" value="F:single-stranded DNA helicase activity"/>
    <property type="evidence" value="ECO:0007669"/>
    <property type="project" value="TreeGrafter"/>
</dbReference>
<evidence type="ECO:0000256" key="5">
    <source>
        <dbReference type="ARBA" id="ARBA00022806"/>
    </source>
</evidence>
<keyword evidence="7 11" id="KW-0067">ATP-binding</keyword>
<dbReference type="EC" id="5.6.2.3" evidence="11"/>
<dbReference type="RefSeq" id="WP_144278026.1">
    <property type="nucleotide sequence ID" value="NZ_CP041730.1"/>
</dbReference>
<feature type="domain" description="Helicase ATP-binding" evidence="12">
    <location>
        <begin position="144"/>
        <end position="301"/>
    </location>
</feature>
<evidence type="ECO:0000313" key="13">
    <source>
        <dbReference type="EMBL" id="QDQ26632.1"/>
    </source>
</evidence>
<comment type="catalytic activity">
    <reaction evidence="11">
        <text>ATP + H2O = ADP + phosphate + H(+)</text>
        <dbReference type="Rhea" id="RHEA:13065"/>
        <dbReference type="ChEBI" id="CHEBI:15377"/>
        <dbReference type="ChEBI" id="CHEBI:15378"/>
        <dbReference type="ChEBI" id="CHEBI:30616"/>
        <dbReference type="ChEBI" id="CHEBI:43474"/>
        <dbReference type="ChEBI" id="CHEBI:456216"/>
        <dbReference type="EC" id="5.6.2.3"/>
    </reaction>
</comment>
<evidence type="ECO:0000256" key="4">
    <source>
        <dbReference type="ARBA" id="ARBA00022801"/>
    </source>
</evidence>
<dbReference type="GO" id="GO:0009338">
    <property type="term" value="C:exodeoxyribonuclease V complex"/>
    <property type="evidence" value="ECO:0007669"/>
    <property type="project" value="InterPro"/>
</dbReference>
<dbReference type="InterPro" id="IPR049550">
    <property type="entry name" value="RecD_N"/>
</dbReference>
<dbReference type="InterPro" id="IPR027785">
    <property type="entry name" value="UvrD-like_helicase_C"/>
</dbReference>
<sequence>MNMVLLPGFAAELVAWLQRGFPAAGELALASAGLLACRTDEGHVCVDLVQEAGQRWNGQPWPELGLWRGQLLASGFVAEPGGYAPLLLDGDRLYLARLWSDEVALAKQLLQRAGPGGALPKQIKAALDPLFAGVPADDGQRLAAATALLNRVALIAGGPGTGKTTTVAKVLAALVMLQPGCRIRLAAPTGKAANRMVEALAGAKAKLGLDLVTLAELPDQATTLHRLLGYRPDSATPRYGADQPLALDVLVVDEASMIDLALFSRLLQALPPDARLILLGDRDQLASVEAGSAFAELVKLAGRTPEGAQRLAAASGSKQLARPGATLLGDGIAMLSQSHRFGGNSGIGELARRANAGDTAGTLALLAEQRSDLAWQPGRASEWLPPMLAQLERQLDDYRSAVREADPVAAFQAFDRLRLLCVVRDGPVGVAAINRLVETRLWRQDPRRQPWYAGRPVIVRASDAALGLANGDIGLCLAGPDGLRVYFPQGDGWRALTPARLPAHDTAFALTVHQSQGSEFDAVWLLLPDEDVPVLSRSLIYTAVTRARREVAVWGSATTLAAALARDVQRASGLLDRLRSAE</sequence>
<keyword evidence="1 11" id="KW-0540">Nuclease</keyword>
<evidence type="ECO:0000256" key="1">
    <source>
        <dbReference type="ARBA" id="ARBA00022722"/>
    </source>
</evidence>
<dbReference type="CDD" id="cd17933">
    <property type="entry name" value="DEXSc_RecD-like"/>
    <property type="match status" value="1"/>
</dbReference>
<dbReference type="GO" id="GO:0003677">
    <property type="term" value="F:DNA binding"/>
    <property type="evidence" value="ECO:0007669"/>
    <property type="project" value="UniProtKB-UniRule"/>
</dbReference>
<dbReference type="Pfam" id="PF21185">
    <property type="entry name" value="RecD_N"/>
    <property type="match status" value="1"/>
</dbReference>
<evidence type="ECO:0000259" key="12">
    <source>
        <dbReference type="PROSITE" id="PS51192"/>
    </source>
</evidence>
<dbReference type="GO" id="GO:0000724">
    <property type="term" value="P:double-strand break repair via homologous recombination"/>
    <property type="evidence" value="ECO:0007669"/>
    <property type="project" value="UniProtKB-UniRule"/>
</dbReference>
<keyword evidence="14" id="KW-1185">Reference proteome</keyword>
<feature type="binding site" evidence="11">
    <location>
        <begin position="157"/>
        <end position="164"/>
    </location>
    <ligand>
        <name>ATP</name>
        <dbReference type="ChEBI" id="CHEBI:30616"/>
    </ligand>
</feature>
<keyword evidence="8 11" id="KW-0238">DNA-binding</keyword>
<dbReference type="InterPro" id="IPR006344">
    <property type="entry name" value="RecD"/>
</dbReference>
<comment type="subunit">
    <text evidence="11">Heterotrimer of RecB, RecC and RecD. All subunits contribute to DNA-binding.</text>
</comment>
<dbReference type="PANTHER" id="PTHR43788:SF6">
    <property type="entry name" value="DNA HELICASE B"/>
    <property type="match status" value="1"/>
</dbReference>
<keyword evidence="4 11" id="KW-0378">Hydrolase</keyword>
<keyword evidence="6 11" id="KW-0269">Exonuclease</keyword>
<organism evidence="13 14">
    <name type="scientific">Chitinimonas arctica</name>
    <dbReference type="NCBI Taxonomy" id="2594795"/>
    <lineage>
        <taxon>Bacteria</taxon>
        <taxon>Pseudomonadati</taxon>
        <taxon>Pseudomonadota</taxon>
        <taxon>Betaproteobacteria</taxon>
        <taxon>Neisseriales</taxon>
        <taxon>Chitinibacteraceae</taxon>
        <taxon>Chitinimonas</taxon>
    </lineage>
</organism>
<accession>A0A516SEP6</accession>